<dbReference type="PRINTS" id="PR00420">
    <property type="entry name" value="RNGMNOXGNASE"/>
</dbReference>
<evidence type="ECO:0000313" key="3">
    <source>
        <dbReference type="Proteomes" id="UP000245539"/>
    </source>
</evidence>
<reference evidence="2 3" key="1">
    <citation type="submission" date="2018-05" db="EMBL/GenBank/DDBJ databases">
        <title>Leucothrix arctica sp. nov., isolated from Arctic seawater.</title>
        <authorList>
            <person name="Choi A."/>
            <person name="Baek K."/>
        </authorList>
    </citation>
    <scope>NUCLEOTIDE SEQUENCE [LARGE SCALE GENOMIC DNA]</scope>
    <source>
        <strain evidence="2 3">JCM 18388</strain>
    </source>
</reference>
<protein>
    <recommendedName>
        <fullName evidence="1">FAD-binding domain-containing protein</fullName>
    </recommendedName>
</protein>
<sequence>MTAASDYDVVIVGAGPAGSAAAIVLCQGGLRVALVDLPVTDTLKVGESLPGAIVRLLQRIGIHNLDALLTEDDYIPCVANASAWDTPHWSYKDALANPENGGWHIKRQQFDTALRQAAIAAGAELLIGRVNTVQTQSLDGYQINFHDEKSGTDAIVQGGWVIDASGRRGVVARQLGGRYQRVQEQLAAVGWFYCSPDDQEQMTRVKTVNDGWWYTARIPGGMRVAVFHGNAESVATLVRDAESFTAAYQAAELLPFDWESPQLVQKPFACDAGIKRLQPAGAERWLAVGDAVLAFDPLLVVHHF</sequence>
<dbReference type="Proteomes" id="UP000245539">
    <property type="component" value="Unassembled WGS sequence"/>
</dbReference>
<dbReference type="RefSeq" id="WP_109840010.1">
    <property type="nucleotide sequence ID" value="NZ_QGKM01000127.1"/>
</dbReference>
<dbReference type="InterPro" id="IPR002938">
    <property type="entry name" value="FAD-bd"/>
</dbReference>
<evidence type="ECO:0000259" key="1">
    <source>
        <dbReference type="Pfam" id="PF01494"/>
    </source>
</evidence>
<dbReference type="InterPro" id="IPR036188">
    <property type="entry name" value="FAD/NAD-bd_sf"/>
</dbReference>
<gene>
    <name evidence="2" type="ORF">DKW60_23140</name>
</gene>
<dbReference type="Gene3D" id="3.30.9.100">
    <property type="match status" value="1"/>
</dbReference>
<dbReference type="OrthoDB" id="103324at2"/>
<dbReference type="SUPFAM" id="SSF51905">
    <property type="entry name" value="FAD/NAD(P)-binding domain"/>
    <property type="match status" value="1"/>
</dbReference>
<dbReference type="AlphaFoldDB" id="A0A317C0H8"/>
<dbReference type="PANTHER" id="PTHR43747:SF1">
    <property type="entry name" value="SLR1998 PROTEIN"/>
    <property type="match status" value="1"/>
</dbReference>
<organism evidence="2 3">
    <name type="scientific">Leucothrix pacifica</name>
    <dbReference type="NCBI Taxonomy" id="1247513"/>
    <lineage>
        <taxon>Bacteria</taxon>
        <taxon>Pseudomonadati</taxon>
        <taxon>Pseudomonadota</taxon>
        <taxon>Gammaproteobacteria</taxon>
        <taxon>Thiotrichales</taxon>
        <taxon>Thiotrichaceae</taxon>
        <taxon>Leucothrix</taxon>
    </lineage>
</organism>
<dbReference type="PANTHER" id="PTHR43747">
    <property type="entry name" value="FAD-BINDING PROTEIN"/>
    <property type="match status" value="1"/>
</dbReference>
<accession>A0A317C0H8</accession>
<dbReference type="InterPro" id="IPR050816">
    <property type="entry name" value="Flavin-dep_Halogenase_NPB"/>
</dbReference>
<keyword evidence="3" id="KW-1185">Reference proteome</keyword>
<dbReference type="EMBL" id="QGKM01000127">
    <property type="protein sequence ID" value="PWQ92058.1"/>
    <property type="molecule type" value="Genomic_DNA"/>
</dbReference>
<dbReference type="Gene3D" id="3.50.50.60">
    <property type="entry name" value="FAD/NAD(P)-binding domain"/>
    <property type="match status" value="1"/>
</dbReference>
<comment type="caution">
    <text evidence="2">The sequence shown here is derived from an EMBL/GenBank/DDBJ whole genome shotgun (WGS) entry which is preliminary data.</text>
</comment>
<dbReference type="Pfam" id="PF01494">
    <property type="entry name" value="FAD_binding_3"/>
    <property type="match status" value="1"/>
</dbReference>
<name>A0A317C0H8_9GAMM</name>
<dbReference type="GO" id="GO:0071949">
    <property type="term" value="F:FAD binding"/>
    <property type="evidence" value="ECO:0007669"/>
    <property type="project" value="InterPro"/>
</dbReference>
<proteinExistence type="predicted"/>
<feature type="domain" description="FAD-binding" evidence="1">
    <location>
        <begin position="6"/>
        <end position="206"/>
    </location>
</feature>
<evidence type="ECO:0000313" key="2">
    <source>
        <dbReference type="EMBL" id="PWQ92058.1"/>
    </source>
</evidence>